<dbReference type="Pfam" id="PF10318">
    <property type="entry name" value="7TM_GPCR_Srh"/>
    <property type="match status" value="1"/>
</dbReference>
<keyword evidence="1" id="KW-0812">Transmembrane</keyword>
<keyword evidence="1" id="KW-0472">Membrane</keyword>
<accession>A0A8R1DQE3</accession>
<feature type="transmembrane region" description="Helical" evidence="1">
    <location>
        <begin position="235"/>
        <end position="254"/>
    </location>
</feature>
<feature type="transmembrane region" description="Helical" evidence="1">
    <location>
        <begin position="95"/>
        <end position="115"/>
    </location>
</feature>
<keyword evidence="3" id="KW-1185">Reference proteome</keyword>
<feature type="transmembrane region" description="Helical" evidence="1">
    <location>
        <begin position="50"/>
        <end position="74"/>
    </location>
</feature>
<feature type="transmembrane region" description="Helical" evidence="1">
    <location>
        <begin position="150"/>
        <end position="177"/>
    </location>
</feature>
<evidence type="ECO:0000256" key="1">
    <source>
        <dbReference type="SAM" id="Phobius"/>
    </source>
</evidence>
<sequence length="285" mass="32486">MLDLQHYKAHAEEQIGVLLDIHIGIVWRVHMAVPLPALCSNGLGAEFTAIMLQICYILLACSGISALSLFIHRMETVTMHVERTRLQRVVYCSKYMYYFFLLVVLVLVQFCVPVIKEQTELKGRMEQRYGKLPSFIWCENCFFFPFDSPIICLCAFFSSIVLCCILFSTISASLVSFRTLNSAAVRWSPKTKAIQKNLLVSLIISVLVLFFFIIFPLFLYIIVNFVMIDSDELGYFLILMMQEHGAAATFITFLTNKLLIKELKSIVKCCAKKKSKPGSRVISII</sequence>
<proteinExistence type="predicted"/>
<protein>
    <submittedName>
        <fullName evidence="2">Uncharacterized protein</fullName>
    </submittedName>
</protein>
<evidence type="ECO:0000313" key="3">
    <source>
        <dbReference type="Proteomes" id="UP000005237"/>
    </source>
</evidence>
<dbReference type="InterPro" id="IPR019422">
    <property type="entry name" value="7TM_GPCR_serpentine_rcpt_Srh"/>
</dbReference>
<dbReference type="PANTHER" id="PTHR47405">
    <property type="entry name" value="SERPENTINE RECEPTOR, CLASS H-RELATED"/>
    <property type="match status" value="1"/>
</dbReference>
<keyword evidence="1" id="KW-1133">Transmembrane helix</keyword>
<name>A0A8R1DQE3_CAEJA</name>
<reference evidence="2" key="2">
    <citation type="submission" date="2022-06" db="UniProtKB">
        <authorList>
            <consortium name="EnsemblMetazoa"/>
        </authorList>
    </citation>
    <scope>IDENTIFICATION</scope>
    <source>
        <strain evidence="2">DF5081</strain>
    </source>
</reference>
<feature type="transmembrane region" description="Helical" evidence="1">
    <location>
        <begin position="198"/>
        <end position="223"/>
    </location>
</feature>
<dbReference type="AlphaFoldDB" id="A0A8R1DQE3"/>
<dbReference type="Proteomes" id="UP000005237">
    <property type="component" value="Unassembled WGS sequence"/>
</dbReference>
<reference evidence="3" key="1">
    <citation type="submission" date="2010-08" db="EMBL/GenBank/DDBJ databases">
        <authorList>
            <consortium name="Caenorhabditis japonica Sequencing Consortium"/>
            <person name="Wilson R.K."/>
        </authorList>
    </citation>
    <scope>NUCLEOTIDE SEQUENCE [LARGE SCALE GENOMIC DNA]</scope>
    <source>
        <strain evidence="3">DF5081</strain>
    </source>
</reference>
<evidence type="ECO:0000313" key="2">
    <source>
        <dbReference type="EnsemblMetazoa" id="CJA09288b.1"/>
    </source>
</evidence>
<organism evidence="2 3">
    <name type="scientific">Caenorhabditis japonica</name>
    <dbReference type="NCBI Taxonomy" id="281687"/>
    <lineage>
        <taxon>Eukaryota</taxon>
        <taxon>Metazoa</taxon>
        <taxon>Ecdysozoa</taxon>
        <taxon>Nematoda</taxon>
        <taxon>Chromadorea</taxon>
        <taxon>Rhabditida</taxon>
        <taxon>Rhabditina</taxon>
        <taxon>Rhabditomorpha</taxon>
        <taxon>Rhabditoidea</taxon>
        <taxon>Rhabditidae</taxon>
        <taxon>Peloderinae</taxon>
        <taxon>Caenorhabditis</taxon>
    </lineage>
</organism>
<dbReference type="PANTHER" id="PTHR47405:SF4">
    <property type="entry name" value="SERPENTINE RECEPTOR, CLASS H"/>
    <property type="match status" value="1"/>
</dbReference>
<dbReference type="EnsemblMetazoa" id="CJA09288b.1">
    <property type="protein sequence ID" value="CJA09288b.1"/>
    <property type="gene ID" value="WBGene00128493"/>
</dbReference>